<name>A0A7J0F438_9ERIC</name>
<keyword evidence="2" id="KW-1185">Reference proteome</keyword>
<evidence type="ECO:0000313" key="2">
    <source>
        <dbReference type="Proteomes" id="UP000585474"/>
    </source>
</evidence>
<dbReference type="Proteomes" id="UP000585474">
    <property type="component" value="Unassembled WGS sequence"/>
</dbReference>
<dbReference type="EMBL" id="BJWL01000008">
    <property type="protein sequence ID" value="GFY93452.1"/>
    <property type="molecule type" value="Genomic_DNA"/>
</dbReference>
<protein>
    <submittedName>
        <fullName evidence="1">Uncharacterized protein</fullName>
    </submittedName>
</protein>
<sequence>MYGVVNHLCRSSSLDNILLLSRKKLKLEKLYSSKIVLSGISFSEEDYSAGRGSFAAIKDISEKISDCSRQEEVGTWGNVLCEVFLQQMGANVKGR</sequence>
<comment type="caution">
    <text evidence="1">The sequence shown here is derived from an EMBL/GenBank/DDBJ whole genome shotgun (WGS) entry which is preliminary data.</text>
</comment>
<gene>
    <name evidence="1" type="ORF">Acr_08g0018480</name>
</gene>
<accession>A0A7J0F438</accession>
<organism evidence="1 2">
    <name type="scientific">Actinidia rufa</name>
    <dbReference type="NCBI Taxonomy" id="165716"/>
    <lineage>
        <taxon>Eukaryota</taxon>
        <taxon>Viridiplantae</taxon>
        <taxon>Streptophyta</taxon>
        <taxon>Embryophyta</taxon>
        <taxon>Tracheophyta</taxon>
        <taxon>Spermatophyta</taxon>
        <taxon>Magnoliopsida</taxon>
        <taxon>eudicotyledons</taxon>
        <taxon>Gunneridae</taxon>
        <taxon>Pentapetalae</taxon>
        <taxon>asterids</taxon>
        <taxon>Ericales</taxon>
        <taxon>Actinidiaceae</taxon>
        <taxon>Actinidia</taxon>
    </lineage>
</organism>
<dbReference type="AlphaFoldDB" id="A0A7J0F438"/>
<reference evidence="1 2" key="1">
    <citation type="submission" date="2019-07" db="EMBL/GenBank/DDBJ databases">
        <title>De Novo Assembly of kiwifruit Actinidia rufa.</title>
        <authorList>
            <person name="Sugita-Konishi S."/>
            <person name="Sato K."/>
            <person name="Mori E."/>
            <person name="Abe Y."/>
            <person name="Kisaki G."/>
            <person name="Hamano K."/>
            <person name="Suezawa K."/>
            <person name="Otani M."/>
            <person name="Fukuda T."/>
            <person name="Manabe T."/>
            <person name="Gomi K."/>
            <person name="Tabuchi M."/>
            <person name="Akimitsu K."/>
            <person name="Kataoka I."/>
        </authorList>
    </citation>
    <scope>NUCLEOTIDE SEQUENCE [LARGE SCALE GENOMIC DNA]</scope>
    <source>
        <strain evidence="2">cv. Fuchu</strain>
    </source>
</reference>
<proteinExistence type="predicted"/>
<evidence type="ECO:0000313" key="1">
    <source>
        <dbReference type="EMBL" id="GFY93452.1"/>
    </source>
</evidence>